<dbReference type="EMBL" id="JAFKCS010000049">
    <property type="protein sequence ID" value="MBN7822319.1"/>
    <property type="molecule type" value="Genomic_DNA"/>
</dbReference>
<protein>
    <submittedName>
        <fullName evidence="1">Uncharacterized protein</fullName>
    </submittedName>
</protein>
<evidence type="ECO:0000313" key="2">
    <source>
        <dbReference type="Proteomes" id="UP000663992"/>
    </source>
</evidence>
<keyword evidence="2" id="KW-1185">Reference proteome</keyword>
<proteinExistence type="predicted"/>
<organism evidence="1 2">
    <name type="scientific">Bowmanella yangjiangensis</name>
    <dbReference type="NCBI Taxonomy" id="2811230"/>
    <lineage>
        <taxon>Bacteria</taxon>
        <taxon>Pseudomonadati</taxon>
        <taxon>Pseudomonadota</taxon>
        <taxon>Gammaproteobacteria</taxon>
        <taxon>Alteromonadales</taxon>
        <taxon>Alteromonadaceae</taxon>
        <taxon>Bowmanella</taxon>
    </lineage>
</organism>
<reference evidence="1 2" key="1">
    <citation type="submission" date="2021-03" db="EMBL/GenBank/DDBJ databases">
        <title>novel species isolated from a fishpond in China.</title>
        <authorList>
            <person name="Lu H."/>
            <person name="Cai Z."/>
        </authorList>
    </citation>
    <scope>NUCLEOTIDE SEQUENCE [LARGE SCALE GENOMIC DNA]</scope>
    <source>
        <strain evidence="1 2">Y57</strain>
    </source>
</reference>
<sequence>MSYNLANLPFDERNAMEDEKATMFEFWQQNLDRAKTDAGRIWAEKGKRKAQWAGWAQEQLAGLEPAQYQSMVRRELDRLG</sequence>
<gene>
    <name evidence="1" type="ORF">J0A65_20805</name>
</gene>
<dbReference type="RefSeq" id="WP_206596261.1">
    <property type="nucleotide sequence ID" value="NZ_JAFKCS010000049.1"/>
</dbReference>
<evidence type="ECO:0000313" key="1">
    <source>
        <dbReference type="EMBL" id="MBN7822319.1"/>
    </source>
</evidence>
<accession>A0ABS3CYW7</accession>
<name>A0ABS3CYW7_9ALTE</name>
<dbReference type="Proteomes" id="UP000663992">
    <property type="component" value="Unassembled WGS sequence"/>
</dbReference>
<comment type="caution">
    <text evidence="1">The sequence shown here is derived from an EMBL/GenBank/DDBJ whole genome shotgun (WGS) entry which is preliminary data.</text>
</comment>